<keyword evidence="3" id="KW-1185">Reference proteome</keyword>
<evidence type="ECO:0000313" key="3">
    <source>
        <dbReference type="Proteomes" id="UP000318626"/>
    </source>
</evidence>
<evidence type="ECO:0000256" key="1">
    <source>
        <dbReference type="SAM" id="SignalP"/>
    </source>
</evidence>
<dbReference type="EMBL" id="CP036289">
    <property type="protein sequence ID" value="QDU76014.1"/>
    <property type="molecule type" value="Genomic_DNA"/>
</dbReference>
<proteinExistence type="predicted"/>
<name>A0A518C9Z7_9BACT</name>
<feature type="chain" id="PRO_5021902221" description="Carboxypeptidase regulatory-like domain-containing protein" evidence="1">
    <location>
        <begin position="29"/>
        <end position="127"/>
    </location>
</feature>
<keyword evidence="1" id="KW-0732">Signal</keyword>
<dbReference type="Proteomes" id="UP000318626">
    <property type="component" value="Chromosome"/>
</dbReference>
<dbReference type="OrthoDB" id="286727at2"/>
<dbReference type="KEGG" id="bvo:Pan97_30590"/>
<dbReference type="AlphaFoldDB" id="A0A518C9Z7"/>
<organism evidence="2 3">
    <name type="scientific">Bremerella volcania</name>
    <dbReference type="NCBI Taxonomy" id="2527984"/>
    <lineage>
        <taxon>Bacteria</taxon>
        <taxon>Pseudomonadati</taxon>
        <taxon>Planctomycetota</taxon>
        <taxon>Planctomycetia</taxon>
        <taxon>Pirellulales</taxon>
        <taxon>Pirellulaceae</taxon>
        <taxon>Bremerella</taxon>
    </lineage>
</organism>
<dbReference type="RefSeq" id="WP_144973809.1">
    <property type="nucleotide sequence ID" value="NZ_CP036289.1"/>
</dbReference>
<gene>
    <name evidence="2" type="ORF">Pan97_30590</name>
</gene>
<evidence type="ECO:0008006" key="4">
    <source>
        <dbReference type="Google" id="ProtNLM"/>
    </source>
</evidence>
<reference evidence="3" key="1">
    <citation type="submission" date="2019-02" db="EMBL/GenBank/DDBJ databases">
        <title>Deep-cultivation of Planctomycetes and their phenomic and genomic characterization uncovers novel biology.</title>
        <authorList>
            <person name="Wiegand S."/>
            <person name="Jogler M."/>
            <person name="Boedeker C."/>
            <person name="Pinto D."/>
            <person name="Vollmers J."/>
            <person name="Rivas-Marin E."/>
            <person name="Kohn T."/>
            <person name="Peeters S.H."/>
            <person name="Heuer A."/>
            <person name="Rast P."/>
            <person name="Oberbeckmann S."/>
            <person name="Bunk B."/>
            <person name="Jeske O."/>
            <person name="Meyerdierks A."/>
            <person name="Storesund J.E."/>
            <person name="Kallscheuer N."/>
            <person name="Luecker S."/>
            <person name="Lage O.M."/>
            <person name="Pohl T."/>
            <person name="Merkel B.J."/>
            <person name="Hornburger P."/>
            <person name="Mueller R.-W."/>
            <person name="Bruemmer F."/>
            <person name="Labrenz M."/>
            <person name="Spormann A.M."/>
            <person name="Op den Camp H."/>
            <person name="Overmann J."/>
            <person name="Amann R."/>
            <person name="Jetten M.S.M."/>
            <person name="Mascher T."/>
            <person name="Medema M.H."/>
            <person name="Devos D.P."/>
            <person name="Kaster A.-K."/>
            <person name="Ovreas L."/>
            <person name="Rohde M."/>
            <person name="Galperin M.Y."/>
            <person name="Jogler C."/>
        </authorList>
    </citation>
    <scope>NUCLEOTIDE SEQUENCE [LARGE SCALE GENOMIC DNA]</scope>
    <source>
        <strain evidence="3">Pan97</strain>
    </source>
</reference>
<sequence precursor="true">MMTRWILLSACVAVLGIVGCVGSDPSFATVEGNVTVDGQLAEGLEVTFEPESGRPAIGFTDAQGHYQLQYTASQEGASLGKYRVRIDIPSGSEAKVRIPTRYNAKTELTAEVTPGKNELNFELTTKR</sequence>
<protein>
    <recommendedName>
        <fullName evidence="4">Carboxypeptidase regulatory-like domain-containing protein</fullName>
    </recommendedName>
</protein>
<dbReference type="PROSITE" id="PS51257">
    <property type="entry name" value="PROKAR_LIPOPROTEIN"/>
    <property type="match status" value="1"/>
</dbReference>
<feature type="signal peptide" evidence="1">
    <location>
        <begin position="1"/>
        <end position="28"/>
    </location>
</feature>
<accession>A0A518C9Z7</accession>
<evidence type="ECO:0000313" key="2">
    <source>
        <dbReference type="EMBL" id="QDU76014.1"/>
    </source>
</evidence>